<dbReference type="Pfam" id="PF04350">
    <property type="entry name" value="PilO"/>
    <property type="match status" value="1"/>
</dbReference>
<dbReference type="PANTHER" id="PTHR39555:SF1">
    <property type="entry name" value="TYPE IV PILUS INNER MEMBRANE COMPONENT PILO"/>
    <property type="match status" value="1"/>
</dbReference>
<keyword evidence="1" id="KW-0812">Transmembrane</keyword>
<feature type="transmembrane region" description="Helical" evidence="1">
    <location>
        <begin position="28"/>
        <end position="50"/>
    </location>
</feature>
<reference evidence="2 3" key="1">
    <citation type="journal article" date="2011" name="Stand. Genomic Sci.">
        <title>Complete genome sequence of the halophilic and highly halotolerant Chromohalobacter salexigens type strain (1H11(T)).</title>
        <authorList>
            <person name="Copeland A."/>
            <person name="O'Connor K."/>
            <person name="Lucas S."/>
            <person name="Lapidus A."/>
            <person name="Berry K.W."/>
            <person name="Detter J.C."/>
            <person name="Del Rio T.G."/>
            <person name="Hammon N."/>
            <person name="Dalin E."/>
            <person name="Tice H."/>
            <person name="Pitluck S."/>
            <person name="Bruce D."/>
            <person name="Goodwin L."/>
            <person name="Han C."/>
            <person name="Tapia R."/>
            <person name="Saunders E."/>
            <person name="Schmutz J."/>
            <person name="Brettin T."/>
            <person name="Larimer F."/>
            <person name="Land M."/>
            <person name="Hauser L."/>
            <person name="Vargas C."/>
            <person name="Nieto J.J."/>
            <person name="Kyrpides N.C."/>
            <person name="Ivanova N."/>
            <person name="Goker M."/>
            <person name="Klenk H.P."/>
            <person name="Csonka L.N."/>
            <person name="Woyke T."/>
        </authorList>
    </citation>
    <scope>NUCLEOTIDE SEQUENCE [LARGE SCALE GENOMIC DNA]</scope>
    <source>
        <strain evidence="3">ATCC BAA-138 / DSM 3043 / CIP 106854 / NCIMB 13768 / 1H11</strain>
    </source>
</reference>
<organism evidence="2 3">
    <name type="scientific">Chromohalobacter israelensis (strain ATCC BAA-138 / DSM 3043 / CIP 106854 / NCIMB 13768 / 1H11)</name>
    <name type="common">Chromohalobacter salexigens</name>
    <dbReference type="NCBI Taxonomy" id="290398"/>
    <lineage>
        <taxon>Bacteria</taxon>
        <taxon>Pseudomonadati</taxon>
        <taxon>Pseudomonadota</taxon>
        <taxon>Gammaproteobacteria</taxon>
        <taxon>Oceanospirillales</taxon>
        <taxon>Halomonadaceae</taxon>
        <taxon>Chromohalobacter</taxon>
    </lineage>
</organism>
<evidence type="ECO:0000256" key="1">
    <source>
        <dbReference type="SAM" id="Phobius"/>
    </source>
</evidence>
<dbReference type="PANTHER" id="PTHR39555">
    <property type="entry name" value="FIMBRIAL ASSEMBLY PROTEIN PILO-LIKE PROTEIN-RELATED"/>
    <property type="match status" value="1"/>
</dbReference>
<evidence type="ECO:0000313" key="2">
    <source>
        <dbReference type="EMBL" id="ABE57972.1"/>
    </source>
</evidence>
<accession>Q1QZY6</accession>
<dbReference type="InterPro" id="IPR007445">
    <property type="entry name" value="PilO"/>
</dbReference>
<dbReference type="InterPro" id="IPR014717">
    <property type="entry name" value="Transl_elong_EF1B/ribsomal_bS6"/>
</dbReference>
<sequence>MSLRTQWRQLREVEWRDLDLKEAGSWPALLQGLCLIVLFVAVFWVAQWFLAAPRQATLDSLQARERTLLAEYEARAYQAANLDQMRTQMAELDARMQALLEMLPSDAEIPALLDDISDAAQDHQLVIDSIRLRAPVPQTFYIEQPFDIEVRGGYHEIAAFLGSVAALPRIVTLHDFTLTPVNEGDTLRLSLLARTYSYREDADPKARAGNPEGGDD</sequence>
<dbReference type="EMBL" id="CP000285">
    <property type="protein sequence ID" value="ABE57972.1"/>
    <property type="molecule type" value="Genomic_DNA"/>
</dbReference>
<dbReference type="GO" id="GO:0043683">
    <property type="term" value="P:type IV pilus assembly"/>
    <property type="evidence" value="ECO:0007669"/>
    <property type="project" value="InterPro"/>
</dbReference>
<dbReference type="Gene3D" id="3.30.70.60">
    <property type="match status" value="1"/>
</dbReference>
<dbReference type="HOGENOM" id="CLU_102444_1_0_6"/>
<dbReference type="STRING" id="290398.Csal_0610"/>
<dbReference type="GO" id="GO:0043107">
    <property type="term" value="P:type IV pilus-dependent motility"/>
    <property type="evidence" value="ECO:0007669"/>
    <property type="project" value="InterPro"/>
</dbReference>
<dbReference type="AlphaFoldDB" id="Q1QZY6"/>
<dbReference type="GeneID" id="95333365"/>
<dbReference type="KEGG" id="csa:Csal_0610"/>
<dbReference type="PIRSF" id="PIRSF016482">
    <property type="entry name" value="PilO"/>
    <property type="match status" value="1"/>
</dbReference>
<evidence type="ECO:0000313" key="3">
    <source>
        <dbReference type="Proteomes" id="UP000000239"/>
    </source>
</evidence>
<dbReference type="eggNOG" id="COG3167">
    <property type="taxonomic scope" value="Bacteria"/>
</dbReference>
<protein>
    <submittedName>
        <fullName evidence="2">Pilus assembly protein, PilO</fullName>
    </submittedName>
</protein>
<keyword evidence="1" id="KW-0472">Membrane</keyword>
<keyword evidence="1" id="KW-1133">Transmembrane helix</keyword>
<gene>
    <name evidence="2" type="ordered locus">Csal_0610</name>
</gene>
<dbReference type="Gene3D" id="1.10.287.540">
    <property type="entry name" value="Helix hairpin bin"/>
    <property type="match status" value="1"/>
</dbReference>
<keyword evidence="3" id="KW-1185">Reference proteome</keyword>
<dbReference type="OrthoDB" id="9802133at2"/>
<name>Q1QZY6_CHRI1</name>
<proteinExistence type="predicted"/>
<dbReference type="Proteomes" id="UP000000239">
    <property type="component" value="Chromosome"/>
</dbReference>
<dbReference type="RefSeq" id="WP_011505918.1">
    <property type="nucleotide sequence ID" value="NC_007963.1"/>
</dbReference>